<dbReference type="InterPro" id="IPR043519">
    <property type="entry name" value="NT_sf"/>
</dbReference>
<reference evidence="2 3" key="1">
    <citation type="submission" date="2018-06" db="EMBL/GenBank/DDBJ databases">
        <title>Genomic Encyclopedia of Archaeal and Bacterial Type Strains, Phase II (KMG-II): from individual species to whole genera.</title>
        <authorList>
            <person name="Goeker M."/>
        </authorList>
    </citation>
    <scope>NUCLEOTIDE SEQUENCE [LARGE SCALE GENOMIC DNA]</scope>
    <source>
        <strain evidence="2 3">ATCC BAA-1881</strain>
    </source>
</reference>
<dbReference type="Proteomes" id="UP000248806">
    <property type="component" value="Unassembled WGS sequence"/>
</dbReference>
<organism evidence="2 3">
    <name type="scientific">Thermosporothrix hazakensis</name>
    <dbReference type="NCBI Taxonomy" id="644383"/>
    <lineage>
        <taxon>Bacteria</taxon>
        <taxon>Bacillati</taxon>
        <taxon>Chloroflexota</taxon>
        <taxon>Ktedonobacteria</taxon>
        <taxon>Ktedonobacterales</taxon>
        <taxon>Thermosporotrichaceae</taxon>
        <taxon>Thermosporothrix</taxon>
    </lineage>
</organism>
<dbReference type="AlphaFoldDB" id="A0A326UIC1"/>
<dbReference type="Gene3D" id="3.30.460.10">
    <property type="entry name" value="Beta Polymerase, domain 2"/>
    <property type="match status" value="1"/>
</dbReference>
<name>A0A326UIC1_THEHA</name>
<dbReference type="Pfam" id="PF01909">
    <property type="entry name" value="NTP_transf_2"/>
    <property type="match status" value="1"/>
</dbReference>
<dbReference type="InterPro" id="IPR002934">
    <property type="entry name" value="Polymerase_NTP_transf_dom"/>
</dbReference>
<sequence length="279" mass="31211">MDAALVDEIRCWLDAHVEHIQAIIVRGSFARGEQTPYSDVDIGCYVPEPYEPVKHFLQLQGRLVEISVKTLAHERAAIQQPERAVFAVPDLRAAMILYDSTGAFRDFQRELQRFEWTPLQPAADQHASWTLMRLSEHARKVLSGLSKNDPLSSVSVVAVLSVALCDVLGVQRGLLAQCGITYSAQVQTSVGVHSRWTFWYRLLVGAEPMTSGVSIARMRSLAALHLYEETVRLLWPIIRPEHRIIVEPTLQAIEAMLEEEVNRGGRASLLVSHKSPLDG</sequence>
<dbReference type="CDD" id="cd05403">
    <property type="entry name" value="NT_KNTase_like"/>
    <property type="match status" value="1"/>
</dbReference>
<accession>A0A326UIC1</accession>
<dbReference type="GO" id="GO:0016779">
    <property type="term" value="F:nucleotidyltransferase activity"/>
    <property type="evidence" value="ECO:0007669"/>
    <property type="project" value="InterPro"/>
</dbReference>
<feature type="domain" description="Polymerase nucleotidyl transferase" evidence="1">
    <location>
        <begin position="20"/>
        <end position="56"/>
    </location>
</feature>
<proteinExistence type="predicted"/>
<dbReference type="EMBL" id="QKUF01000011">
    <property type="protein sequence ID" value="PZW28009.1"/>
    <property type="molecule type" value="Genomic_DNA"/>
</dbReference>
<dbReference type="RefSeq" id="WP_111323753.1">
    <property type="nucleotide sequence ID" value="NZ_BIFX01000003.1"/>
</dbReference>
<evidence type="ECO:0000313" key="3">
    <source>
        <dbReference type="Proteomes" id="UP000248806"/>
    </source>
</evidence>
<gene>
    <name evidence="2" type="ORF">EI42_03387</name>
</gene>
<dbReference type="SUPFAM" id="SSF81301">
    <property type="entry name" value="Nucleotidyltransferase"/>
    <property type="match status" value="1"/>
</dbReference>
<evidence type="ECO:0000313" key="2">
    <source>
        <dbReference type="EMBL" id="PZW28009.1"/>
    </source>
</evidence>
<dbReference type="OrthoDB" id="5176171at2"/>
<keyword evidence="3" id="KW-1185">Reference proteome</keyword>
<evidence type="ECO:0000259" key="1">
    <source>
        <dbReference type="Pfam" id="PF01909"/>
    </source>
</evidence>
<keyword evidence="2" id="KW-0808">Transferase</keyword>
<comment type="caution">
    <text evidence="2">The sequence shown here is derived from an EMBL/GenBank/DDBJ whole genome shotgun (WGS) entry which is preliminary data.</text>
</comment>
<protein>
    <submittedName>
        <fullName evidence="2">Nucleotidyltransferase-like protein</fullName>
    </submittedName>
</protein>